<dbReference type="GO" id="GO:0016646">
    <property type="term" value="F:oxidoreductase activity, acting on the CH-NH group of donors, NAD or NADP as acceptor"/>
    <property type="evidence" value="ECO:0007669"/>
    <property type="project" value="UniProtKB-ARBA"/>
</dbReference>
<evidence type="ECO:0000256" key="1">
    <source>
        <dbReference type="ARBA" id="ARBA00001917"/>
    </source>
</evidence>
<protein>
    <submittedName>
        <fullName evidence="5">Putative flavoredoxin</fullName>
    </submittedName>
</protein>
<dbReference type="EMBL" id="AWVF01000093">
    <property type="protein sequence ID" value="ERJ96873.1"/>
    <property type="molecule type" value="Genomic_DNA"/>
</dbReference>
<dbReference type="Gene3D" id="2.30.110.10">
    <property type="entry name" value="Electron Transport, Fmn-binding Protein, Chain A"/>
    <property type="match status" value="1"/>
</dbReference>
<dbReference type="HOGENOM" id="CLU_059021_5_5_9"/>
<organism evidence="5 6">
    <name type="scientific">Ruminococcus callidus ATCC 27760</name>
    <dbReference type="NCBI Taxonomy" id="411473"/>
    <lineage>
        <taxon>Bacteria</taxon>
        <taxon>Bacillati</taxon>
        <taxon>Bacillota</taxon>
        <taxon>Clostridia</taxon>
        <taxon>Eubacteriales</taxon>
        <taxon>Oscillospiraceae</taxon>
        <taxon>Ruminococcus</taxon>
    </lineage>
</organism>
<name>U2MC42_9FIRM</name>
<dbReference type="InterPro" id="IPR002563">
    <property type="entry name" value="Flavin_Rdtase-like_dom"/>
</dbReference>
<comment type="caution">
    <text evidence="5">The sequence shown here is derived from an EMBL/GenBank/DDBJ whole genome shotgun (WGS) entry which is preliminary data.</text>
</comment>
<dbReference type="PANTHER" id="PTHR43567:SF1">
    <property type="entry name" value="FLAVOREDOXIN"/>
    <property type="match status" value="1"/>
</dbReference>
<dbReference type="PANTHER" id="PTHR43567">
    <property type="entry name" value="FLAVOREDOXIN-RELATED-RELATED"/>
    <property type="match status" value="1"/>
</dbReference>
<dbReference type="InterPro" id="IPR052174">
    <property type="entry name" value="Flavoredoxin"/>
</dbReference>
<dbReference type="Pfam" id="PF01613">
    <property type="entry name" value="Flavin_Reduct"/>
    <property type="match status" value="1"/>
</dbReference>
<dbReference type="AlphaFoldDB" id="U2MC42"/>
<reference evidence="5 6" key="1">
    <citation type="submission" date="2013-07" db="EMBL/GenBank/DDBJ databases">
        <authorList>
            <person name="Weinstock G."/>
            <person name="Sodergren E."/>
            <person name="Wylie T."/>
            <person name="Fulton L."/>
            <person name="Fulton R."/>
            <person name="Fronick C."/>
            <person name="O'Laughlin M."/>
            <person name="Godfrey J."/>
            <person name="Miner T."/>
            <person name="Herter B."/>
            <person name="Appelbaum E."/>
            <person name="Cordes M."/>
            <person name="Lek S."/>
            <person name="Wollam A."/>
            <person name="Pepin K.H."/>
            <person name="Palsikar V.B."/>
            <person name="Mitreva M."/>
            <person name="Wilson R.K."/>
        </authorList>
    </citation>
    <scope>NUCLEOTIDE SEQUENCE [LARGE SCALE GENOMIC DNA]</scope>
    <source>
        <strain evidence="5 6">ATCC 27760</strain>
    </source>
</reference>
<evidence type="ECO:0000256" key="2">
    <source>
        <dbReference type="ARBA" id="ARBA00022630"/>
    </source>
</evidence>
<dbReference type="eggNOG" id="COG1853">
    <property type="taxonomic scope" value="Bacteria"/>
</dbReference>
<dbReference type="GO" id="GO:0010181">
    <property type="term" value="F:FMN binding"/>
    <property type="evidence" value="ECO:0007669"/>
    <property type="project" value="InterPro"/>
</dbReference>
<evidence type="ECO:0000256" key="3">
    <source>
        <dbReference type="ARBA" id="ARBA00038054"/>
    </source>
</evidence>
<dbReference type="PATRIC" id="fig|411473.3.peg.649"/>
<dbReference type="SUPFAM" id="SSF50475">
    <property type="entry name" value="FMN-binding split barrel"/>
    <property type="match status" value="1"/>
</dbReference>
<evidence type="ECO:0000313" key="6">
    <source>
        <dbReference type="Proteomes" id="UP000016662"/>
    </source>
</evidence>
<dbReference type="InterPro" id="IPR012349">
    <property type="entry name" value="Split_barrel_FMN-bd"/>
</dbReference>
<feature type="domain" description="Flavin reductase like" evidence="4">
    <location>
        <begin position="42"/>
        <end position="174"/>
    </location>
</feature>
<comment type="similarity">
    <text evidence="3">Belongs to the flavoredoxin family.</text>
</comment>
<comment type="cofactor">
    <cofactor evidence="1">
        <name>FMN</name>
        <dbReference type="ChEBI" id="CHEBI:58210"/>
    </cofactor>
</comment>
<accession>U2MC42</accession>
<keyword evidence="6" id="KW-1185">Reference proteome</keyword>
<sequence length="215" mass="23630">MNSWTIPQNCAIIKKAGFVLPDFIEKGVLQMRKNFGAQTWMYPMPVLIVGTYDENGRPDAMNAAWGGIYETNQIMLCLSENHKTTKNIRAKGSFTVSFATADTAVPADYVGLVSGNNTPDKMEKSGLHAEKSTTVDAPLFQEFPMALECKLVKFNEDGIVVGEIVNVCADERVLDENGKIDTDKVNPIVFDSVAHTYRKLGEKVGTAFSDGNQLK</sequence>
<keyword evidence="2" id="KW-0285">Flavoprotein</keyword>
<dbReference type="Proteomes" id="UP000016662">
    <property type="component" value="Unassembled WGS sequence"/>
</dbReference>
<proteinExistence type="inferred from homology"/>
<dbReference type="STRING" id="411473.RUMCAL_00800"/>
<gene>
    <name evidence="5" type="ORF">RUMCAL_00800</name>
</gene>
<evidence type="ECO:0000313" key="5">
    <source>
        <dbReference type="EMBL" id="ERJ96873.1"/>
    </source>
</evidence>
<evidence type="ECO:0000259" key="4">
    <source>
        <dbReference type="Pfam" id="PF01613"/>
    </source>
</evidence>